<reference evidence="2 3" key="1">
    <citation type="journal article" date="2016" name="Int. J. Syst. Evol. Microbiol.">
        <title>Acidipila dinghuensis sp. nov., an acidobacterium isolated from forest soil.</title>
        <authorList>
            <person name="Jiang Y.W."/>
            <person name="Wang J."/>
            <person name="Chen M.H."/>
            <person name="Lv Y.Y."/>
            <person name="Qiu L.H."/>
        </authorList>
    </citation>
    <scope>NUCLEOTIDE SEQUENCE [LARGE SCALE GENOMIC DNA]</scope>
    <source>
        <strain evidence="2 3">DHOF10</strain>
    </source>
</reference>
<dbReference type="EMBL" id="SDMK01000004">
    <property type="protein sequence ID" value="RXS93701.1"/>
    <property type="molecule type" value="Genomic_DNA"/>
</dbReference>
<evidence type="ECO:0000313" key="3">
    <source>
        <dbReference type="Proteomes" id="UP000290253"/>
    </source>
</evidence>
<dbReference type="Proteomes" id="UP000290253">
    <property type="component" value="Unassembled WGS sequence"/>
</dbReference>
<dbReference type="Pfam" id="PF06983">
    <property type="entry name" value="3-dmu-9_3-mt"/>
    <property type="match status" value="1"/>
</dbReference>
<dbReference type="SUPFAM" id="SSF54593">
    <property type="entry name" value="Glyoxalase/Bleomycin resistance protein/Dihydroxybiphenyl dioxygenase"/>
    <property type="match status" value="1"/>
</dbReference>
<evidence type="ECO:0000259" key="1">
    <source>
        <dbReference type="Pfam" id="PF06983"/>
    </source>
</evidence>
<dbReference type="AlphaFoldDB" id="A0A4Q1S9T9"/>
<dbReference type="InterPro" id="IPR028973">
    <property type="entry name" value="PhnB-like"/>
</dbReference>
<name>A0A4Q1S9T9_9BACT</name>
<proteinExistence type="predicted"/>
<feature type="domain" description="PhnB-like" evidence="1">
    <location>
        <begin position="3"/>
        <end position="116"/>
    </location>
</feature>
<accession>A0A4Q1S9T9</accession>
<dbReference type="PANTHER" id="PTHR33990">
    <property type="entry name" value="PROTEIN YJDN-RELATED"/>
    <property type="match status" value="1"/>
</dbReference>
<organism evidence="2 3">
    <name type="scientific">Silvibacterium dinghuense</name>
    <dbReference type="NCBI Taxonomy" id="1560006"/>
    <lineage>
        <taxon>Bacteria</taxon>
        <taxon>Pseudomonadati</taxon>
        <taxon>Acidobacteriota</taxon>
        <taxon>Terriglobia</taxon>
        <taxon>Terriglobales</taxon>
        <taxon>Acidobacteriaceae</taxon>
        <taxon>Silvibacterium</taxon>
    </lineage>
</organism>
<comment type="caution">
    <text evidence="2">The sequence shown here is derived from an EMBL/GenBank/DDBJ whole genome shotgun (WGS) entry which is preliminary data.</text>
</comment>
<dbReference type="OrthoDB" id="9806473at2"/>
<dbReference type="CDD" id="cd06588">
    <property type="entry name" value="PhnB_like"/>
    <property type="match status" value="1"/>
</dbReference>
<protein>
    <submittedName>
        <fullName evidence="2">VOC family protein</fullName>
    </submittedName>
</protein>
<sequence length="151" mass="17040">MNKLAPFLWFNDNAENAAEFYLGIFPHARKLDEVRSKGVGPWPAGKTATVTIELEGQEMVFLNGGPAYQLNPAISFFVRCDSQQEIDHYWDKLIEGGKPMACGWLTDRFGLCWQIVPRNIGELIKHPKAMEAMMTMIKLDLPRLEAAAREG</sequence>
<gene>
    <name evidence="2" type="ORF">ESZ00_16745</name>
</gene>
<keyword evidence="3" id="KW-1185">Reference proteome</keyword>
<evidence type="ECO:0000313" key="2">
    <source>
        <dbReference type="EMBL" id="RXS93701.1"/>
    </source>
</evidence>
<dbReference type="RefSeq" id="WP_129209471.1">
    <property type="nucleotide sequence ID" value="NZ_BMGU01000002.1"/>
</dbReference>
<dbReference type="PIRSF" id="PIRSF021700">
    <property type="entry name" value="3_dmu_93_MTrfase"/>
    <property type="match status" value="1"/>
</dbReference>
<dbReference type="InterPro" id="IPR029068">
    <property type="entry name" value="Glyas_Bleomycin-R_OHBP_Dase"/>
</dbReference>
<dbReference type="Gene3D" id="3.10.180.10">
    <property type="entry name" value="2,3-Dihydroxybiphenyl 1,2-Dioxygenase, domain 1"/>
    <property type="match status" value="1"/>
</dbReference>
<dbReference type="InterPro" id="IPR009725">
    <property type="entry name" value="3_dmu_93_MTrfase"/>
</dbReference>